<evidence type="ECO:0000259" key="1">
    <source>
        <dbReference type="Pfam" id="PF13460"/>
    </source>
</evidence>
<dbReference type="EMBL" id="BNJG01000002">
    <property type="protein sequence ID" value="GHO57326.1"/>
    <property type="molecule type" value="Genomic_DNA"/>
</dbReference>
<reference evidence="2 3" key="1">
    <citation type="journal article" date="2021" name="Int. J. Syst. Evol. Microbiol.">
        <title>Reticulibacter mediterranei gen. nov., sp. nov., within the new family Reticulibacteraceae fam. nov., and Ktedonospora formicarum gen. nov., sp. nov., Ktedonobacter robiniae sp. nov., Dictyobacter formicarum sp. nov. and Dictyobacter arantiisoli sp. nov., belonging to the class Ktedonobacteria.</title>
        <authorList>
            <person name="Yabe S."/>
            <person name="Zheng Y."/>
            <person name="Wang C.M."/>
            <person name="Sakai Y."/>
            <person name="Abe K."/>
            <person name="Yokota A."/>
            <person name="Donadio S."/>
            <person name="Cavaletti L."/>
            <person name="Monciardini P."/>
        </authorList>
    </citation>
    <scope>NUCLEOTIDE SEQUENCE [LARGE SCALE GENOMIC DNA]</scope>
    <source>
        <strain evidence="2 3">SOSP1-30</strain>
    </source>
</reference>
<dbReference type="RefSeq" id="WP_201373740.1">
    <property type="nucleotide sequence ID" value="NZ_BNJG01000002.1"/>
</dbReference>
<organism evidence="2 3">
    <name type="scientific">Ktedonobacter robiniae</name>
    <dbReference type="NCBI Taxonomy" id="2778365"/>
    <lineage>
        <taxon>Bacteria</taxon>
        <taxon>Bacillati</taxon>
        <taxon>Chloroflexota</taxon>
        <taxon>Ktedonobacteria</taxon>
        <taxon>Ktedonobacterales</taxon>
        <taxon>Ktedonobacteraceae</taxon>
        <taxon>Ktedonobacter</taxon>
    </lineage>
</organism>
<dbReference type="PANTHER" id="PTHR43355">
    <property type="entry name" value="FLAVIN REDUCTASE (NADPH)"/>
    <property type="match status" value="1"/>
</dbReference>
<proteinExistence type="predicted"/>
<dbReference type="Gene3D" id="3.40.50.720">
    <property type="entry name" value="NAD(P)-binding Rossmann-like Domain"/>
    <property type="match status" value="1"/>
</dbReference>
<dbReference type="Pfam" id="PF13460">
    <property type="entry name" value="NAD_binding_10"/>
    <property type="match status" value="1"/>
</dbReference>
<comment type="caution">
    <text evidence="2">The sequence shown here is derived from an EMBL/GenBank/DDBJ whole genome shotgun (WGS) entry which is preliminary data.</text>
</comment>
<name>A0ABQ3UWW8_9CHLR</name>
<feature type="domain" description="NAD(P)-binding" evidence="1">
    <location>
        <begin position="7"/>
        <end position="197"/>
    </location>
</feature>
<dbReference type="InterPro" id="IPR016040">
    <property type="entry name" value="NAD(P)-bd_dom"/>
</dbReference>
<dbReference type="PANTHER" id="PTHR43355:SF2">
    <property type="entry name" value="FLAVIN REDUCTASE (NADPH)"/>
    <property type="match status" value="1"/>
</dbReference>
<gene>
    <name evidence="2" type="ORF">KSB_58010</name>
</gene>
<dbReference type="InterPro" id="IPR036291">
    <property type="entry name" value="NAD(P)-bd_dom_sf"/>
</dbReference>
<evidence type="ECO:0000313" key="3">
    <source>
        <dbReference type="Proteomes" id="UP000654345"/>
    </source>
</evidence>
<accession>A0ABQ3UWW8</accession>
<keyword evidence="3" id="KW-1185">Reference proteome</keyword>
<dbReference type="InterPro" id="IPR051606">
    <property type="entry name" value="Polyketide_Oxido-like"/>
</dbReference>
<evidence type="ECO:0000313" key="2">
    <source>
        <dbReference type="EMBL" id="GHO57326.1"/>
    </source>
</evidence>
<sequence length="212" mass="22720">MKIALFGANGMIGQRIAREATERGHQVTAIVRNPSSFTECLQNLSVAQGDASDPESVAKVAAGHDVVVSALGPAHGVPPESFVEMTRTLIDGVKRAGVHRLIAVGGAGSLEVAPSVQLMDTPEFPAALQGIARAHRDALDMYLGEKDLDWTNISPAALIEPGQRTGKYRTGKDQLVTNDKGESRISAEDFAIAIIDEVEKPRFSRQRFTVAY</sequence>
<dbReference type="Proteomes" id="UP000654345">
    <property type="component" value="Unassembled WGS sequence"/>
</dbReference>
<dbReference type="SUPFAM" id="SSF51735">
    <property type="entry name" value="NAD(P)-binding Rossmann-fold domains"/>
    <property type="match status" value="1"/>
</dbReference>
<protein>
    <recommendedName>
        <fullName evidence="1">NAD(P)-binding domain-containing protein</fullName>
    </recommendedName>
</protein>
<dbReference type="CDD" id="cd05244">
    <property type="entry name" value="BVR-B_like_SDR_a"/>
    <property type="match status" value="1"/>
</dbReference>